<gene>
    <name evidence="1" type="ORF">Pflav_063700</name>
</gene>
<dbReference type="Gene3D" id="3.20.20.70">
    <property type="entry name" value="Aldolase class I"/>
    <property type="match status" value="1"/>
</dbReference>
<dbReference type="KEGG" id="pfla:Pflav_063700"/>
<dbReference type="Proteomes" id="UP000502508">
    <property type="component" value="Chromosome"/>
</dbReference>
<keyword evidence="2" id="KW-1185">Reference proteome</keyword>
<dbReference type="EMBL" id="AP022870">
    <property type="protein sequence ID" value="BCB79960.1"/>
    <property type="molecule type" value="Genomic_DNA"/>
</dbReference>
<evidence type="ECO:0000313" key="2">
    <source>
        <dbReference type="Proteomes" id="UP000502508"/>
    </source>
</evidence>
<proteinExistence type="predicted"/>
<name>A0A6F8Y1M2_9ACTN</name>
<reference evidence="1 2" key="2">
    <citation type="submission" date="2020-03" db="EMBL/GenBank/DDBJ databases">
        <authorList>
            <person name="Ichikawa N."/>
            <person name="Kimura A."/>
            <person name="Kitahashi Y."/>
            <person name="Uohara A."/>
        </authorList>
    </citation>
    <scope>NUCLEOTIDE SEQUENCE [LARGE SCALE GENOMIC DNA]</scope>
    <source>
        <strain evidence="1 2">NBRC 107702</strain>
    </source>
</reference>
<evidence type="ECO:0000313" key="1">
    <source>
        <dbReference type="EMBL" id="BCB79960.1"/>
    </source>
</evidence>
<organism evidence="1 2">
    <name type="scientific">Phytohabitans flavus</name>
    <dbReference type="NCBI Taxonomy" id="1076124"/>
    <lineage>
        <taxon>Bacteria</taxon>
        <taxon>Bacillati</taxon>
        <taxon>Actinomycetota</taxon>
        <taxon>Actinomycetes</taxon>
        <taxon>Micromonosporales</taxon>
        <taxon>Micromonosporaceae</taxon>
    </lineage>
</organism>
<dbReference type="InterPro" id="IPR013785">
    <property type="entry name" value="Aldolase_TIM"/>
</dbReference>
<dbReference type="AlphaFoldDB" id="A0A6F8Y1M2"/>
<reference evidence="1 2" key="1">
    <citation type="submission" date="2020-03" db="EMBL/GenBank/DDBJ databases">
        <title>Whole genome shotgun sequence of Phytohabitans flavus NBRC 107702.</title>
        <authorList>
            <person name="Komaki H."/>
            <person name="Tamura T."/>
        </authorList>
    </citation>
    <scope>NUCLEOTIDE SEQUENCE [LARGE SCALE GENOMIC DNA]</scope>
    <source>
        <strain evidence="1 2">NBRC 107702</strain>
    </source>
</reference>
<sequence length="60" mass="6156">MYLDPARPGVEDVIDEIVAGVRSACTYAGASSLAALAERALVGVQSAAGYTEGMPLPTSW</sequence>
<accession>A0A6F8Y1M2</accession>
<protein>
    <submittedName>
        <fullName evidence="1">Uncharacterized protein</fullName>
    </submittedName>
</protein>
<dbReference type="SUPFAM" id="SSF51412">
    <property type="entry name" value="Inosine monophosphate dehydrogenase (IMPDH)"/>
    <property type="match status" value="1"/>
</dbReference>